<name>T1KXE7_TETUR</name>
<organism evidence="1 2">
    <name type="scientific">Tetranychus urticae</name>
    <name type="common">Two-spotted spider mite</name>
    <dbReference type="NCBI Taxonomy" id="32264"/>
    <lineage>
        <taxon>Eukaryota</taxon>
        <taxon>Metazoa</taxon>
        <taxon>Ecdysozoa</taxon>
        <taxon>Arthropoda</taxon>
        <taxon>Chelicerata</taxon>
        <taxon>Arachnida</taxon>
        <taxon>Acari</taxon>
        <taxon>Acariformes</taxon>
        <taxon>Trombidiformes</taxon>
        <taxon>Prostigmata</taxon>
        <taxon>Eleutherengona</taxon>
        <taxon>Raphignathae</taxon>
        <taxon>Tetranychoidea</taxon>
        <taxon>Tetranychidae</taxon>
        <taxon>Tetranychus</taxon>
    </lineage>
</organism>
<dbReference type="EMBL" id="CAEY01000677">
    <property type="status" value="NOT_ANNOTATED_CDS"/>
    <property type="molecule type" value="Genomic_DNA"/>
</dbReference>
<reference evidence="2" key="1">
    <citation type="submission" date="2011-08" db="EMBL/GenBank/DDBJ databases">
        <authorList>
            <person name="Rombauts S."/>
        </authorList>
    </citation>
    <scope>NUCLEOTIDE SEQUENCE</scope>
    <source>
        <strain evidence="2">London</strain>
    </source>
</reference>
<evidence type="ECO:0000313" key="1">
    <source>
        <dbReference type="EnsemblMetazoa" id="tetur25g02132.1"/>
    </source>
</evidence>
<evidence type="ECO:0000313" key="2">
    <source>
        <dbReference type="Proteomes" id="UP000015104"/>
    </source>
</evidence>
<sequence>MILEKYCGHLLWDKKLAWDTSSPILSPCFSETLLLW</sequence>
<protein>
    <submittedName>
        <fullName evidence="1">Uncharacterized protein</fullName>
    </submittedName>
</protein>
<proteinExistence type="predicted"/>
<accession>T1KXE7</accession>
<keyword evidence="2" id="KW-1185">Reference proteome</keyword>
<dbReference type="Proteomes" id="UP000015104">
    <property type="component" value="Unassembled WGS sequence"/>
</dbReference>
<dbReference type="EnsemblMetazoa" id="tetur25g02132.1">
    <property type="protein sequence ID" value="tetur25g02132.1"/>
    <property type="gene ID" value="tetur25g02132"/>
</dbReference>
<dbReference type="HOGENOM" id="CLU_3362336_0_0_1"/>
<reference evidence="1" key="2">
    <citation type="submission" date="2015-06" db="UniProtKB">
        <authorList>
            <consortium name="EnsemblMetazoa"/>
        </authorList>
    </citation>
    <scope>IDENTIFICATION</scope>
</reference>
<dbReference type="AlphaFoldDB" id="T1KXE7"/>